<dbReference type="InterPro" id="IPR023476">
    <property type="entry name" value="Pep_tRNA_hydro_II_dom_sf"/>
</dbReference>
<comment type="caution">
    <text evidence="4">The sequence shown here is derived from an EMBL/GenBank/DDBJ whole genome shotgun (WGS) entry which is preliminary data.</text>
</comment>
<name>A0A255YQG3_9PROT</name>
<evidence type="ECO:0000256" key="2">
    <source>
        <dbReference type="ARBA" id="ARBA00022801"/>
    </source>
</evidence>
<comment type="catalytic activity">
    <reaction evidence="3">
        <text>an N-acyl-L-alpha-aminoacyl-tRNA + H2O = an N-acyl-L-amino acid + a tRNA + H(+)</text>
        <dbReference type="Rhea" id="RHEA:54448"/>
        <dbReference type="Rhea" id="RHEA-COMP:10123"/>
        <dbReference type="Rhea" id="RHEA-COMP:13883"/>
        <dbReference type="ChEBI" id="CHEBI:15377"/>
        <dbReference type="ChEBI" id="CHEBI:15378"/>
        <dbReference type="ChEBI" id="CHEBI:59874"/>
        <dbReference type="ChEBI" id="CHEBI:78442"/>
        <dbReference type="ChEBI" id="CHEBI:138191"/>
        <dbReference type="EC" id="3.1.1.29"/>
    </reaction>
</comment>
<dbReference type="RefSeq" id="WP_094458138.1">
    <property type="nucleotide sequence ID" value="NZ_NOXU01000032.1"/>
</dbReference>
<gene>
    <name evidence="4" type="ORF">CHU95_20110</name>
</gene>
<dbReference type="Gene3D" id="3.40.1490.10">
    <property type="entry name" value="Bit1"/>
    <property type="match status" value="1"/>
</dbReference>
<keyword evidence="2" id="KW-0378">Hydrolase</keyword>
<accession>A0A255YQG3</accession>
<evidence type="ECO:0000256" key="3">
    <source>
        <dbReference type="ARBA" id="ARBA00048707"/>
    </source>
</evidence>
<organism evidence="4 5">
    <name type="scientific">Niveispirillum lacus</name>
    <dbReference type="NCBI Taxonomy" id="1981099"/>
    <lineage>
        <taxon>Bacteria</taxon>
        <taxon>Pseudomonadati</taxon>
        <taxon>Pseudomonadota</taxon>
        <taxon>Alphaproteobacteria</taxon>
        <taxon>Rhodospirillales</taxon>
        <taxon>Azospirillaceae</taxon>
        <taxon>Niveispirillum</taxon>
    </lineage>
</organism>
<keyword evidence="5" id="KW-1185">Reference proteome</keyword>
<dbReference type="GO" id="GO:0004045">
    <property type="term" value="F:peptidyl-tRNA hydrolase activity"/>
    <property type="evidence" value="ECO:0007669"/>
    <property type="project" value="UniProtKB-EC"/>
</dbReference>
<dbReference type="Proteomes" id="UP000216998">
    <property type="component" value="Unassembled WGS sequence"/>
</dbReference>
<reference evidence="4 5" key="1">
    <citation type="submission" date="2017-07" db="EMBL/GenBank/DDBJ databases">
        <title>Niveispirillum cyanobacteriorum sp. nov., isolated from cyanobacterial aggregates in a eutrophic lake.</title>
        <authorList>
            <person name="Cai H."/>
        </authorList>
    </citation>
    <scope>NUCLEOTIDE SEQUENCE [LARGE SCALE GENOMIC DNA]</scope>
    <source>
        <strain evidence="5">TH1-14</strain>
    </source>
</reference>
<evidence type="ECO:0000313" key="5">
    <source>
        <dbReference type="Proteomes" id="UP000216998"/>
    </source>
</evidence>
<protein>
    <recommendedName>
        <fullName evidence="1">peptidyl-tRNA hydrolase</fullName>
        <ecNumber evidence="1">3.1.1.29</ecNumber>
    </recommendedName>
</protein>
<dbReference type="OrthoDB" id="7172743at2"/>
<proteinExistence type="predicted"/>
<evidence type="ECO:0000313" key="4">
    <source>
        <dbReference type="EMBL" id="OYQ31458.1"/>
    </source>
</evidence>
<dbReference type="AlphaFoldDB" id="A0A255YQG3"/>
<evidence type="ECO:0000256" key="1">
    <source>
        <dbReference type="ARBA" id="ARBA00013260"/>
    </source>
</evidence>
<dbReference type="InterPro" id="IPR002833">
    <property type="entry name" value="PTH2"/>
</dbReference>
<dbReference type="Pfam" id="PF01981">
    <property type="entry name" value="PTH2"/>
    <property type="match status" value="1"/>
</dbReference>
<dbReference type="EC" id="3.1.1.29" evidence="1"/>
<dbReference type="EMBL" id="NOXU01000032">
    <property type="protein sequence ID" value="OYQ31458.1"/>
    <property type="molecule type" value="Genomic_DNA"/>
</dbReference>
<sequence length="123" mass="12427">MTTMTMYCIVSRAAIDAAGGARGKMMAQAGHAFLHAFLDATARFPGAAAAYVASDAPRKIVLVAATAADLAALASAYSDRCGTFLVVDAGHTVFAAPTVTCLGIGPIEAEDVGGDLRGLPALR</sequence>
<dbReference type="SUPFAM" id="SSF102462">
    <property type="entry name" value="Peptidyl-tRNA hydrolase II"/>
    <property type="match status" value="1"/>
</dbReference>